<gene>
    <name evidence="1" type="ORF">SteCoe_11699</name>
</gene>
<dbReference type="Proteomes" id="UP000187209">
    <property type="component" value="Unassembled WGS sequence"/>
</dbReference>
<dbReference type="OrthoDB" id="313100at2759"/>
<protein>
    <submittedName>
        <fullName evidence="1">Uncharacterized protein</fullName>
    </submittedName>
</protein>
<organism evidence="1 2">
    <name type="scientific">Stentor coeruleus</name>
    <dbReference type="NCBI Taxonomy" id="5963"/>
    <lineage>
        <taxon>Eukaryota</taxon>
        <taxon>Sar</taxon>
        <taxon>Alveolata</taxon>
        <taxon>Ciliophora</taxon>
        <taxon>Postciliodesmatophora</taxon>
        <taxon>Heterotrichea</taxon>
        <taxon>Heterotrichida</taxon>
        <taxon>Stentoridae</taxon>
        <taxon>Stentor</taxon>
    </lineage>
</organism>
<sequence>MASDSNTRELEWFDLETRMRELLYSQLEPVISKAKEDREQYNILRIYCRNLEKRLKDLEIVVLGDKNAETAIMNLVNRCSDIDGLLKKNIVRFNQEFSKTDEHFKALEFQLAAQEESVKIILDKKDHADADISKLKSLLDEHKTTVLSEVESLSMSFQDMNKAYVNVAMKTEERAMEAYYKAQTNSLEMYNYKKEIDNIRKDIVESLTLIREVRGYKVDTSVFDQKNEFVMKKFEDLTFELQRQNDEILKRDDFIEKFIPLQMATMISDYLHYFNDLRTRKKIAEFEDLKLKALNISALESKDTQTLDNRITEILDQMKHVEERKVELLTNDTNANKEKKATRTLKVGEIMFPPNYEETPKGPPGLTKEEVEDIVQKLLTSRLENDFLRFRLEMQKNIQDVNKTLASTCNESQTMDQQIMSEIQELQKKIDKNQKNHGDGQSELAKAYEILKSELKFSVHSLNNLGQMVVCLVENAQIQQALEAQDEEDRHNMAYNFEKELQSEMAANTPRTPRTPAANLAYKSTIPSANFAFQKKCVSCGTANSILSGFRTSLMYKPTALFYRNKKFERPELIGLKGRILKACWESTASSLPWKHEAFEKIITEAARNNINTSLDDTERELPSLVTPSVRAKSTNNRRFRLGSLQM</sequence>
<accession>A0A1R2CCG2</accession>
<dbReference type="AlphaFoldDB" id="A0A1R2CCG2"/>
<proteinExistence type="predicted"/>
<evidence type="ECO:0000313" key="1">
    <source>
        <dbReference type="EMBL" id="OMJ86691.1"/>
    </source>
</evidence>
<dbReference type="EMBL" id="MPUH01000197">
    <property type="protein sequence ID" value="OMJ86691.1"/>
    <property type="molecule type" value="Genomic_DNA"/>
</dbReference>
<comment type="caution">
    <text evidence="1">The sequence shown here is derived from an EMBL/GenBank/DDBJ whole genome shotgun (WGS) entry which is preliminary data.</text>
</comment>
<keyword evidence="2" id="KW-1185">Reference proteome</keyword>
<name>A0A1R2CCG2_9CILI</name>
<evidence type="ECO:0000313" key="2">
    <source>
        <dbReference type="Proteomes" id="UP000187209"/>
    </source>
</evidence>
<reference evidence="1 2" key="1">
    <citation type="submission" date="2016-11" db="EMBL/GenBank/DDBJ databases">
        <title>The macronuclear genome of Stentor coeruleus: a giant cell with tiny introns.</title>
        <authorList>
            <person name="Slabodnick M."/>
            <person name="Ruby J.G."/>
            <person name="Reiff S.B."/>
            <person name="Swart E.C."/>
            <person name="Gosai S."/>
            <person name="Prabakaran S."/>
            <person name="Witkowska E."/>
            <person name="Larue G.E."/>
            <person name="Fisher S."/>
            <person name="Freeman R.M."/>
            <person name="Gunawardena J."/>
            <person name="Chu W."/>
            <person name="Stover N.A."/>
            <person name="Gregory B.D."/>
            <person name="Nowacki M."/>
            <person name="Derisi J."/>
            <person name="Roy S.W."/>
            <person name="Marshall W.F."/>
            <person name="Sood P."/>
        </authorList>
    </citation>
    <scope>NUCLEOTIDE SEQUENCE [LARGE SCALE GENOMIC DNA]</scope>
    <source>
        <strain evidence="1">WM001</strain>
    </source>
</reference>